<dbReference type="AlphaFoldDB" id="A0A0N7AK97"/>
<geneLocation type="mitochondrion" evidence="5"/>
<dbReference type="EMBL" id="MN965111">
    <property type="protein sequence ID" value="QJH91737.1"/>
    <property type="molecule type" value="Genomic_DNA"/>
</dbReference>
<dbReference type="PROSITE" id="PS50889">
    <property type="entry name" value="S4"/>
    <property type="match status" value="1"/>
</dbReference>
<evidence type="ECO:0000256" key="3">
    <source>
        <dbReference type="PROSITE-ProRule" id="PRU00182"/>
    </source>
</evidence>
<accession>A0A0N7AK97</accession>
<name>A0A0N7AK97_ARAHE</name>
<dbReference type="GO" id="GO:0019843">
    <property type="term" value="F:rRNA binding"/>
    <property type="evidence" value="ECO:0007669"/>
    <property type="project" value="InterPro"/>
</dbReference>
<organism evidence="5">
    <name type="scientific">Araucaria heterophylla</name>
    <name type="common">Norfolk Island pine</name>
    <dbReference type="NCBI Taxonomy" id="34341"/>
    <lineage>
        <taxon>Eukaryota</taxon>
        <taxon>Viridiplantae</taxon>
        <taxon>Streptophyta</taxon>
        <taxon>Embryophyta</taxon>
        <taxon>Tracheophyta</taxon>
        <taxon>Spermatophyta</taxon>
        <taxon>Pinopsida</taxon>
        <taxon>Pinidae</taxon>
        <taxon>Conifers II</taxon>
        <taxon>Araucariales</taxon>
        <taxon>Araucariaceae</taxon>
        <taxon>Araucaria</taxon>
    </lineage>
</organism>
<evidence type="ECO:0000256" key="2">
    <source>
        <dbReference type="ARBA" id="ARBA00023274"/>
    </source>
</evidence>
<dbReference type="InterPro" id="IPR002942">
    <property type="entry name" value="S4_RNA-bd"/>
</dbReference>
<protein>
    <submittedName>
        <fullName evidence="5">Ribosomal protein S4</fullName>
    </submittedName>
</protein>
<dbReference type="GO" id="GO:0042274">
    <property type="term" value="P:ribosomal small subunit biogenesis"/>
    <property type="evidence" value="ECO:0007669"/>
    <property type="project" value="TreeGrafter"/>
</dbReference>
<evidence type="ECO:0000313" key="5">
    <source>
        <dbReference type="EMBL" id="AJP33450.1"/>
    </source>
</evidence>
<dbReference type="PANTHER" id="PTHR11831">
    <property type="entry name" value="30S 40S RIBOSOMAL PROTEIN"/>
    <property type="match status" value="1"/>
</dbReference>
<dbReference type="GO" id="GO:0003735">
    <property type="term" value="F:structural constituent of ribosome"/>
    <property type="evidence" value="ECO:0007669"/>
    <property type="project" value="TreeGrafter"/>
</dbReference>
<dbReference type="InterPro" id="IPR022801">
    <property type="entry name" value="Ribosomal_uS4"/>
</dbReference>
<keyword evidence="5" id="KW-0496">Mitochondrion</keyword>
<feature type="domain" description="RNA-binding S4" evidence="4">
    <location>
        <begin position="91"/>
        <end position="153"/>
    </location>
</feature>
<dbReference type="GO" id="GO:0015935">
    <property type="term" value="C:small ribosomal subunit"/>
    <property type="evidence" value="ECO:0007669"/>
    <property type="project" value="TreeGrafter"/>
</dbReference>
<keyword evidence="5" id="KW-0689">Ribosomal protein</keyword>
<dbReference type="Pfam" id="PF01479">
    <property type="entry name" value="S4"/>
    <property type="match status" value="1"/>
</dbReference>
<sequence length="410" mass="49328">MPALRFKTCRLLLRNVWNKKLTRIQRRIPRRLRRKRRSLRKKLYLRWNLNSYLKLQALRKLSLFYGNSPITLKHGRTEKADYIPFILNLETRLDVIPVRLHFCETLPQARQLISHRKIRVNNGMVNMTRFQVSRGDLIPIEENYVRTMGRKVRKSFYIERFVNKIVGKFVLPIRYRRFRMWRRVKTRWFRLLGKKQGCRLLLKSSFLIRLRRKARSRQKKNLKRKTPRLGGVCLGSLFAEHNFIKRNLYYSVNLLLKGRNRKEKEGGEGERNLPTRGKRNLPTPSCSFSVNSLRVVFKGRMRELCSDSTYCFFSPGKRGISRGRGISRKRRNRRKGRNCWKRRISGKMIFRRRKRTRWKRMIRKKMRIRGIELPTHYLEVNHRTPKAVVSYGPDIGHIPHGIRLKDLNLP</sequence>
<dbReference type="PANTHER" id="PTHR11831:SF30">
    <property type="entry name" value="SMALL RIBOSOMAL SUBUNIT PROTEIN US4M"/>
    <property type="match status" value="1"/>
</dbReference>
<gene>
    <name evidence="5" type="primary">rps4</name>
</gene>
<keyword evidence="3" id="KW-0694">RNA-binding</keyword>
<comment type="similarity">
    <text evidence="1">Belongs to the universal ribosomal protein uS4 family.</text>
</comment>
<dbReference type="SUPFAM" id="SSF55174">
    <property type="entry name" value="Alpha-L RNA-binding motif"/>
    <property type="match status" value="1"/>
</dbReference>
<evidence type="ECO:0000313" key="6">
    <source>
        <dbReference type="EMBL" id="QJH91737.1"/>
    </source>
</evidence>
<evidence type="ECO:0000259" key="4">
    <source>
        <dbReference type="SMART" id="SM00363"/>
    </source>
</evidence>
<proteinExistence type="inferred from homology"/>
<evidence type="ECO:0000256" key="1">
    <source>
        <dbReference type="ARBA" id="ARBA00007465"/>
    </source>
</evidence>
<dbReference type="CDD" id="cd00165">
    <property type="entry name" value="S4"/>
    <property type="match status" value="1"/>
</dbReference>
<dbReference type="Gene3D" id="3.10.290.10">
    <property type="entry name" value="RNA-binding S4 domain"/>
    <property type="match status" value="1"/>
</dbReference>
<reference evidence="6" key="2">
    <citation type="journal article" date="2020" name="Mol. Biol. Evol.">
        <title>Extensive Shifts from Cis- to Trans-splicing of Gymnosperm Mitochondrial Introns.</title>
        <authorList>
            <person name="Guo W."/>
            <person name="Zhu A."/>
            <person name="Fan W."/>
            <person name="Adams R.P."/>
            <person name="Mower J.P."/>
        </authorList>
    </citation>
    <scope>NUCLEOTIDE SEQUENCE</scope>
</reference>
<keyword evidence="2" id="KW-0687">Ribonucleoprotein</keyword>
<reference evidence="5" key="1">
    <citation type="submission" date="2014-09" db="EMBL/GenBank/DDBJ databases">
        <title>Complete mitochondrial genome of Ginkgo biloba and comparative analysis of mitogenomic diversity in gymnosperms.</title>
        <authorList>
            <person name="Guo W."/>
            <person name="Fan W."/>
            <person name="Mower J.P."/>
        </authorList>
    </citation>
    <scope>NUCLEOTIDE SEQUENCE</scope>
</reference>
<dbReference type="SMART" id="SM00363">
    <property type="entry name" value="S4"/>
    <property type="match status" value="1"/>
</dbReference>
<dbReference type="EMBL" id="KM672367">
    <property type="protein sequence ID" value="AJP33450.1"/>
    <property type="molecule type" value="Genomic_DNA"/>
</dbReference>
<dbReference type="InterPro" id="IPR036986">
    <property type="entry name" value="S4_RNA-bd_sf"/>
</dbReference>